<evidence type="ECO:0000256" key="4">
    <source>
        <dbReference type="ARBA" id="ARBA00037918"/>
    </source>
</evidence>
<gene>
    <name evidence="9" type="ORF">J5W02_05835</name>
</gene>
<dbReference type="InterPro" id="IPR016205">
    <property type="entry name" value="Glycerol_DH"/>
</dbReference>
<dbReference type="Gene3D" id="3.40.50.1970">
    <property type="match status" value="1"/>
</dbReference>
<keyword evidence="10" id="KW-1185">Reference proteome</keyword>
<dbReference type="SUPFAM" id="SSF56796">
    <property type="entry name" value="Dehydroquinate synthase-like"/>
    <property type="match status" value="1"/>
</dbReference>
<dbReference type="RefSeq" id="WP_219964737.1">
    <property type="nucleotide sequence ID" value="NZ_JAGFNZ010000002.1"/>
</dbReference>
<dbReference type="Pfam" id="PF00465">
    <property type="entry name" value="Fe-ADH"/>
    <property type="match status" value="1"/>
</dbReference>
<evidence type="ECO:0000256" key="5">
    <source>
        <dbReference type="ARBA" id="ARBA00039147"/>
    </source>
</evidence>
<reference evidence="9 10" key="1">
    <citation type="submission" date="2021-03" db="EMBL/GenBank/DDBJ databases">
        <title>Caproiciproducens sp. nov. isolated from feces of cow.</title>
        <authorList>
            <person name="Choi J.-Y."/>
        </authorList>
    </citation>
    <scope>NUCLEOTIDE SEQUENCE [LARGE SCALE GENOMIC DNA]</scope>
    <source>
        <strain evidence="9 10">AGMB10547</strain>
    </source>
</reference>
<evidence type="ECO:0000256" key="6">
    <source>
        <dbReference type="ARBA" id="ARBA00040132"/>
    </source>
</evidence>
<evidence type="ECO:0000256" key="3">
    <source>
        <dbReference type="ARBA" id="ARBA00023027"/>
    </source>
</evidence>
<evidence type="ECO:0000313" key="10">
    <source>
        <dbReference type="Proteomes" id="UP000719942"/>
    </source>
</evidence>
<dbReference type="Proteomes" id="UP000719942">
    <property type="component" value="Unassembled WGS sequence"/>
</dbReference>
<keyword evidence="1" id="KW-0479">Metal-binding</keyword>
<comment type="catalytic activity">
    <reaction evidence="7">
        <text>glycerol + NAD(+) = dihydroxyacetone + NADH + H(+)</text>
        <dbReference type="Rhea" id="RHEA:13769"/>
        <dbReference type="ChEBI" id="CHEBI:15378"/>
        <dbReference type="ChEBI" id="CHEBI:16016"/>
        <dbReference type="ChEBI" id="CHEBI:17754"/>
        <dbReference type="ChEBI" id="CHEBI:57540"/>
        <dbReference type="ChEBI" id="CHEBI:57945"/>
        <dbReference type="EC" id="1.1.1.6"/>
    </reaction>
</comment>
<dbReference type="EC" id="1.1.1.6" evidence="5"/>
<evidence type="ECO:0000259" key="8">
    <source>
        <dbReference type="Pfam" id="PF00465"/>
    </source>
</evidence>
<dbReference type="PANTHER" id="PTHR43616:SF5">
    <property type="entry name" value="GLYCEROL DEHYDROGENASE 1"/>
    <property type="match status" value="1"/>
</dbReference>
<comment type="pathway">
    <text evidence="4">Polyol metabolism; glycerol fermentation; glycerone phosphate from glycerol (oxidative route): step 1/2.</text>
</comment>
<accession>A0ABS7DM01</accession>
<feature type="domain" description="Alcohol dehydrogenase iron-type/glycerol dehydrogenase GldA" evidence="8">
    <location>
        <begin position="13"/>
        <end position="150"/>
    </location>
</feature>
<dbReference type="EMBL" id="JAGFNZ010000002">
    <property type="protein sequence ID" value="MBW7572329.1"/>
    <property type="molecule type" value="Genomic_DNA"/>
</dbReference>
<keyword evidence="2" id="KW-0560">Oxidoreductase</keyword>
<evidence type="ECO:0000256" key="7">
    <source>
        <dbReference type="ARBA" id="ARBA00049006"/>
    </source>
</evidence>
<evidence type="ECO:0000313" key="9">
    <source>
        <dbReference type="EMBL" id="MBW7572329.1"/>
    </source>
</evidence>
<comment type="caution">
    <text evidence="9">The sequence shown here is derived from an EMBL/GenBank/DDBJ whole genome shotgun (WGS) entry which is preliminary data.</text>
</comment>
<dbReference type="PANTHER" id="PTHR43616">
    <property type="entry name" value="GLYCEROL DEHYDROGENASE"/>
    <property type="match status" value="1"/>
</dbReference>
<dbReference type="InterPro" id="IPR001670">
    <property type="entry name" value="ADH_Fe/GldA"/>
</dbReference>
<organism evidence="9 10">
    <name type="scientific">Caproiciproducens faecalis</name>
    <dbReference type="NCBI Taxonomy" id="2820301"/>
    <lineage>
        <taxon>Bacteria</taxon>
        <taxon>Bacillati</taxon>
        <taxon>Bacillota</taxon>
        <taxon>Clostridia</taxon>
        <taxon>Eubacteriales</taxon>
        <taxon>Acutalibacteraceae</taxon>
        <taxon>Caproiciproducens</taxon>
    </lineage>
</organism>
<dbReference type="Gene3D" id="1.20.1090.10">
    <property type="entry name" value="Dehydroquinate synthase-like - alpha domain"/>
    <property type="match status" value="1"/>
</dbReference>
<evidence type="ECO:0000256" key="2">
    <source>
        <dbReference type="ARBA" id="ARBA00023002"/>
    </source>
</evidence>
<keyword evidence="3" id="KW-0520">NAD</keyword>
<proteinExistence type="predicted"/>
<dbReference type="PIRSF" id="PIRSF000112">
    <property type="entry name" value="Glycerol_dehydrogenase"/>
    <property type="match status" value="1"/>
</dbReference>
<sequence length="360" mass="39036">MNNREAIQLGAGRYIQYYGALNEIGAEASSLGHKAYILGDETTLAKVMKKIGIKLQQAGMDYVVKAFDEPAVDASFNQIAQDVRESGAEVIIGVGGGKTIDIAKGASDLTGVKIITVPTSAATCASYAVLYVAYNENGSVNGSRFMHHEVSAVIVDLEIVQDDCPPRYFASGIADAMAKDPEIMFTMIRLGTANNRANTDAATVVAKYTYDNYLEKAQKAYQAFVNKEHCDLVEDIICCNIMLTGLVSNLSTGGKQLALAHNFYDAVCCMYKDVRRRYLHGELVGLGIPLQLGVNGVSSGEIQDIRDFLKGIGVPVTLSEIGISGDEATLEQLTDYILNATDKDDPKLRKAIRENLKYMM</sequence>
<protein>
    <recommendedName>
        <fullName evidence="6">Glycerol dehydrogenase</fullName>
        <ecNumber evidence="5">1.1.1.6</ecNumber>
    </recommendedName>
</protein>
<name>A0ABS7DM01_9FIRM</name>
<evidence type="ECO:0000256" key="1">
    <source>
        <dbReference type="ARBA" id="ARBA00022723"/>
    </source>
</evidence>